<dbReference type="Gene3D" id="3.40.190.290">
    <property type="match status" value="1"/>
</dbReference>
<comment type="caution">
    <text evidence="7">The sequence shown here is derived from an EMBL/GenBank/DDBJ whole genome shotgun (WGS) entry which is preliminary data.</text>
</comment>
<dbReference type="PROSITE" id="PS50931">
    <property type="entry name" value="HTH_LYSR"/>
    <property type="match status" value="1"/>
</dbReference>
<dbReference type="Gene3D" id="1.10.10.10">
    <property type="entry name" value="Winged helix-like DNA-binding domain superfamily/Winged helix DNA-binding domain"/>
    <property type="match status" value="1"/>
</dbReference>
<sequence length="296" mass="33828">MNLQDFVAFYMVAQEKSISRAAIRLNFVQSNITAKIKRLEAEYETQLFYRHRDGVTLTPAGEKLLTYAEKMIQLLNESKRQVKHTAEPGGVLKIGAMETAAAVRLPTILANYHMRYPEVEIMLQTHNTEELTKKVLLYEIEGAFVADCIDDPALEKIEVFQEEMMLLSKRNVLWDNGCSESQSFIVFQSGCFYRKVLEEWLLSEGIVPKKIMELNSLDGIIGCVKAGLGVSMLPHEVAEQFDSHKELIHTPLVHENRFIPTYFIYRKDSVRTAALCKFIDDLLCIENISKCIKTAR</sequence>
<organism evidence="7 8">
    <name type="scientific">Bacillus mycoides</name>
    <dbReference type="NCBI Taxonomy" id="1405"/>
    <lineage>
        <taxon>Bacteria</taxon>
        <taxon>Bacillati</taxon>
        <taxon>Bacillota</taxon>
        <taxon>Bacilli</taxon>
        <taxon>Bacillales</taxon>
        <taxon>Bacillaceae</taxon>
        <taxon>Bacillus</taxon>
        <taxon>Bacillus cereus group</taxon>
    </lineage>
</organism>
<dbReference type="PATRIC" id="fig|86662.25.peg.283"/>
<dbReference type="InterPro" id="IPR005119">
    <property type="entry name" value="LysR_subst-bd"/>
</dbReference>
<feature type="domain" description="HTH lysR-type" evidence="6">
    <location>
        <begin position="1"/>
        <end position="58"/>
    </location>
</feature>
<evidence type="ECO:0000256" key="3">
    <source>
        <dbReference type="ARBA" id="ARBA00023015"/>
    </source>
</evidence>
<keyword evidence="4" id="KW-0238">DNA-binding</keyword>
<dbReference type="PANTHER" id="PTHR30126">
    <property type="entry name" value="HTH-TYPE TRANSCRIPTIONAL REGULATOR"/>
    <property type="match status" value="1"/>
</dbReference>
<dbReference type="Pfam" id="PF03466">
    <property type="entry name" value="LysR_substrate"/>
    <property type="match status" value="1"/>
</dbReference>
<keyword evidence="5" id="KW-0804">Transcription</keyword>
<evidence type="ECO:0000259" key="6">
    <source>
        <dbReference type="PROSITE" id="PS50931"/>
    </source>
</evidence>
<evidence type="ECO:0000256" key="4">
    <source>
        <dbReference type="ARBA" id="ARBA00023125"/>
    </source>
</evidence>
<evidence type="ECO:0000256" key="2">
    <source>
        <dbReference type="ARBA" id="ARBA00018718"/>
    </source>
</evidence>
<evidence type="ECO:0000256" key="5">
    <source>
        <dbReference type="ARBA" id="ARBA00023163"/>
    </source>
</evidence>
<reference evidence="7 8" key="1">
    <citation type="submission" date="2016-05" db="EMBL/GenBank/DDBJ databases">
        <title>Bacillus thuringiensis and Bacillus weihenstephanensis as novel biocontrol agents of wilt causing Verticillium species.</title>
        <authorList>
            <person name="Hollensteiner J."/>
            <person name="Wemheuer F."/>
            <person name="Harting R."/>
            <person name="Kolarzyk A."/>
            <person name="Diaz-Valerio S."/>
            <person name="Poehlein A."/>
            <person name="Brzuszkiewicz E."/>
            <person name="Nesemann K."/>
            <person name="Braus-Stromeyer S."/>
            <person name="Braus G."/>
            <person name="Daniel R."/>
            <person name="Liesegang H."/>
        </authorList>
    </citation>
    <scope>NUCLEOTIDE SEQUENCE [LARGE SCALE GENOMIC DNA]</scope>
    <source>
        <strain evidence="7 8">GOE8</strain>
    </source>
</reference>
<dbReference type="SUPFAM" id="SSF53850">
    <property type="entry name" value="Periplasmic binding protein-like II"/>
    <property type="match status" value="1"/>
</dbReference>
<dbReference type="EMBL" id="LXLT01000009">
    <property type="protein sequence ID" value="OFD85050.1"/>
    <property type="molecule type" value="Genomic_DNA"/>
</dbReference>
<keyword evidence="3" id="KW-0805">Transcription regulation</keyword>
<name>A0A1E8BDH1_BACMY</name>
<accession>A0A1E8BDH1</accession>
<dbReference type="Pfam" id="PF00126">
    <property type="entry name" value="HTH_1"/>
    <property type="match status" value="1"/>
</dbReference>
<gene>
    <name evidence="7" type="ORF">BWGOE8_03060</name>
</gene>
<dbReference type="FunFam" id="1.10.10.10:FF:000001">
    <property type="entry name" value="LysR family transcriptional regulator"/>
    <property type="match status" value="1"/>
</dbReference>
<dbReference type="Proteomes" id="UP000175706">
    <property type="component" value="Unassembled WGS sequence"/>
</dbReference>
<dbReference type="InterPro" id="IPR036388">
    <property type="entry name" value="WH-like_DNA-bd_sf"/>
</dbReference>
<protein>
    <recommendedName>
        <fullName evidence="2">HTH-type transcriptional regulator CzcR</fullName>
    </recommendedName>
</protein>
<dbReference type="InterPro" id="IPR036390">
    <property type="entry name" value="WH_DNA-bd_sf"/>
</dbReference>
<evidence type="ECO:0000313" key="7">
    <source>
        <dbReference type="EMBL" id="OFD85050.1"/>
    </source>
</evidence>
<evidence type="ECO:0000313" key="8">
    <source>
        <dbReference type="Proteomes" id="UP000175706"/>
    </source>
</evidence>
<dbReference type="AlphaFoldDB" id="A0A1E8BDH1"/>
<dbReference type="GO" id="GO:0003700">
    <property type="term" value="F:DNA-binding transcription factor activity"/>
    <property type="evidence" value="ECO:0007669"/>
    <property type="project" value="InterPro"/>
</dbReference>
<dbReference type="CDD" id="cd08442">
    <property type="entry name" value="PBP2_YofA_SoxR_like"/>
    <property type="match status" value="1"/>
</dbReference>
<dbReference type="InterPro" id="IPR000847">
    <property type="entry name" value="LysR_HTH_N"/>
</dbReference>
<dbReference type="SUPFAM" id="SSF46785">
    <property type="entry name" value="Winged helix' DNA-binding domain"/>
    <property type="match status" value="1"/>
</dbReference>
<proteinExistence type="inferred from homology"/>
<dbReference type="RefSeq" id="WP_070140648.1">
    <property type="nucleotide sequence ID" value="NZ_LXLT01000009.1"/>
</dbReference>
<dbReference type="GO" id="GO:0000976">
    <property type="term" value="F:transcription cis-regulatory region binding"/>
    <property type="evidence" value="ECO:0007669"/>
    <property type="project" value="TreeGrafter"/>
</dbReference>
<evidence type="ECO:0000256" key="1">
    <source>
        <dbReference type="ARBA" id="ARBA00009437"/>
    </source>
</evidence>
<dbReference type="PANTHER" id="PTHR30126:SF40">
    <property type="entry name" value="HTH-TYPE TRANSCRIPTIONAL REGULATOR GLTR"/>
    <property type="match status" value="1"/>
</dbReference>
<comment type="similarity">
    <text evidence="1">Belongs to the LysR transcriptional regulatory family.</text>
</comment>